<dbReference type="NCBIfam" id="TIGR00616">
    <property type="entry name" value="rect"/>
    <property type="match status" value="1"/>
</dbReference>
<dbReference type="Pfam" id="PF03837">
    <property type="entry name" value="RecT"/>
    <property type="match status" value="1"/>
</dbReference>
<feature type="region of interest" description="Disordered" evidence="1">
    <location>
        <begin position="237"/>
        <end position="284"/>
    </location>
</feature>
<evidence type="ECO:0000313" key="3">
    <source>
        <dbReference type="Proteomes" id="UP000216752"/>
    </source>
</evidence>
<dbReference type="EMBL" id="CP155573">
    <property type="protein sequence ID" value="XFO65376.1"/>
    <property type="molecule type" value="Genomic_DNA"/>
</dbReference>
<keyword evidence="3" id="KW-1185">Reference proteome</keyword>
<dbReference type="InterPro" id="IPR004590">
    <property type="entry name" value="ssDNA_annealing_RecT"/>
</dbReference>
<dbReference type="InterPro" id="IPR018330">
    <property type="entry name" value="RecT_fam"/>
</dbReference>
<gene>
    <name evidence="2" type="ORF">SPSIL_014860</name>
</gene>
<dbReference type="Proteomes" id="UP000216752">
    <property type="component" value="Chromosome"/>
</dbReference>
<sequence>MATETSKQLTPVDRLKTVLNAQSVQDSFKNALKEGAALFTTSIIDLYNSDNNLQKCSPQEVVVECLKAATLKLPINKNLGFAYVIPYNKSKKVDGNWVKEAHPQFQLGYRGYIQLAMRTAAYRNLNNGAIYEGMKVEENFLTGEITITGHKESDTAIGYFAYMEMINGFKKALFWSKERLLAHAKRYSKSYDTRKEAFDEKSAWATNFDEMAQKTLIRYLISHYGIMSVEMIGALTSDNSDDKTPEQEVTAEISQNANDQTIDIESEPVTDEQEDEQPIAGPDY</sequence>
<organism evidence="2 3">
    <name type="scientific">Sporomusa silvacetica DSM 10669</name>
    <dbReference type="NCBI Taxonomy" id="1123289"/>
    <lineage>
        <taxon>Bacteria</taxon>
        <taxon>Bacillati</taxon>
        <taxon>Bacillota</taxon>
        <taxon>Negativicutes</taxon>
        <taxon>Selenomonadales</taxon>
        <taxon>Sporomusaceae</taxon>
        <taxon>Sporomusa</taxon>
    </lineage>
</organism>
<protein>
    <recommendedName>
        <fullName evidence="4">Recombination and repair protein RecT</fullName>
    </recommendedName>
</protein>
<feature type="compositionally biased region" description="Polar residues" evidence="1">
    <location>
        <begin position="252"/>
        <end position="261"/>
    </location>
</feature>
<proteinExistence type="predicted"/>
<evidence type="ECO:0000313" key="2">
    <source>
        <dbReference type="EMBL" id="XFO65376.1"/>
    </source>
</evidence>
<reference evidence="2" key="1">
    <citation type="submission" date="2024-05" db="EMBL/GenBank/DDBJ databases">
        <title>Isolation and characterization of Sporomusa carbonis sp. nov., a carboxydotrophic hydrogenogen in the genus of Sporomusa isolated from a charcoal burning pile.</title>
        <authorList>
            <person name="Boeer T."/>
            <person name="Rosenbaum F."/>
            <person name="Eysell L."/>
            <person name="Mueller V."/>
            <person name="Daniel R."/>
            <person name="Poehlein A."/>
        </authorList>
    </citation>
    <scope>NUCLEOTIDE SEQUENCE [LARGE SCALE GENOMIC DNA]</scope>
    <source>
        <strain evidence="2">DSM 10669</strain>
    </source>
</reference>
<dbReference type="RefSeq" id="WP_094603436.1">
    <property type="nucleotide sequence ID" value="NZ_CP155573.1"/>
</dbReference>
<evidence type="ECO:0000256" key="1">
    <source>
        <dbReference type="SAM" id="MobiDB-lite"/>
    </source>
</evidence>
<name>A0ABZ3II83_9FIRM</name>
<feature type="compositionally biased region" description="Acidic residues" evidence="1">
    <location>
        <begin position="262"/>
        <end position="277"/>
    </location>
</feature>
<accession>A0ABZ3II83</accession>
<evidence type="ECO:0008006" key="4">
    <source>
        <dbReference type="Google" id="ProtNLM"/>
    </source>
</evidence>